<feature type="region of interest" description="Disordered" evidence="8">
    <location>
        <begin position="521"/>
        <end position="577"/>
    </location>
</feature>
<dbReference type="InterPro" id="IPR003593">
    <property type="entry name" value="AAA+_ATPase"/>
</dbReference>
<dbReference type="InterPro" id="IPR050747">
    <property type="entry name" value="Mitochondrial_chaperone_BCS1"/>
</dbReference>
<feature type="compositionally biased region" description="Acidic residues" evidence="8">
    <location>
        <begin position="534"/>
        <end position="548"/>
    </location>
</feature>
<dbReference type="FunFam" id="3.40.50.300:FF:001122">
    <property type="entry name" value="AAA-ATPase ASD, mitochondrial"/>
    <property type="match status" value="1"/>
</dbReference>
<keyword evidence="3 7" id="KW-0547">Nucleotide-binding</keyword>
<keyword evidence="5" id="KW-0460">Magnesium</keyword>
<dbReference type="PANTHER" id="PTHR23070">
    <property type="entry name" value="BCS1 AAA-TYPE ATPASE"/>
    <property type="match status" value="1"/>
</dbReference>
<feature type="region of interest" description="Disordered" evidence="8">
    <location>
        <begin position="372"/>
        <end position="393"/>
    </location>
</feature>
<comment type="catalytic activity">
    <reaction evidence="6">
        <text>ATP + H2O = ADP + phosphate + H(+)</text>
        <dbReference type="Rhea" id="RHEA:13065"/>
        <dbReference type="ChEBI" id="CHEBI:15377"/>
        <dbReference type="ChEBI" id="CHEBI:15378"/>
        <dbReference type="ChEBI" id="CHEBI:30616"/>
        <dbReference type="ChEBI" id="CHEBI:43474"/>
        <dbReference type="ChEBI" id="CHEBI:456216"/>
    </reaction>
</comment>
<comment type="similarity">
    <text evidence="2">Belongs to the AAA ATPase family. BCS1 subfamily.</text>
</comment>
<evidence type="ECO:0000256" key="1">
    <source>
        <dbReference type="ARBA" id="ARBA00001946"/>
    </source>
</evidence>
<evidence type="ECO:0000256" key="2">
    <source>
        <dbReference type="ARBA" id="ARBA00007448"/>
    </source>
</evidence>
<dbReference type="Gene3D" id="6.10.280.40">
    <property type="match status" value="1"/>
</dbReference>
<evidence type="ECO:0000256" key="6">
    <source>
        <dbReference type="ARBA" id="ARBA00049360"/>
    </source>
</evidence>
<dbReference type="InterPro" id="IPR058017">
    <property type="entry name" value="At3g28540-like_C"/>
</dbReference>
<name>A0A2T7EJV0_9POAL</name>
<feature type="compositionally biased region" description="Basic residues" evidence="8">
    <location>
        <begin position="568"/>
        <end position="577"/>
    </location>
</feature>
<keyword evidence="4 7" id="KW-0067">ATP-binding</keyword>
<dbReference type="InterPro" id="IPR003959">
    <property type="entry name" value="ATPase_AAA_core"/>
</dbReference>
<evidence type="ECO:0000256" key="5">
    <source>
        <dbReference type="ARBA" id="ARBA00022842"/>
    </source>
</evidence>
<dbReference type="Gene3D" id="3.40.50.300">
    <property type="entry name" value="P-loop containing nucleotide triphosphate hydrolases"/>
    <property type="match status" value="1"/>
</dbReference>
<dbReference type="SUPFAM" id="SSF52540">
    <property type="entry name" value="P-loop containing nucleoside triphosphate hydrolases"/>
    <property type="match status" value="1"/>
</dbReference>
<evidence type="ECO:0000313" key="11">
    <source>
        <dbReference type="Proteomes" id="UP000244336"/>
    </source>
</evidence>
<feature type="compositionally biased region" description="Basic residues" evidence="8">
    <location>
        <begin position="372"/>
        <end position="386"/>
    </location>
</feature>
<dbReference type="GO" id="GO:0006950">
    <property type="term" value="P:response to stress"/>
    <property type="evidence" value="ECO:0007669"/>
    <property type="project" value="UniProtKB-ARBA"/>
</dbReference>
<dbReference type="GO" id="GO:0016887">
    <property type="term" value="F:ATP hydrolysis activity"/>
    <property type="evidence" value="ECO:0007669"/>
    <property type="project" value="InterPro"/>
</dbReference>
<dbReference type="Proteomes" id="UP000244336">
    <property type="component" value="Chromosome 3"/>
</dbReference>
<dbReference type="Pfam" id="PF14363">
    <property type="entry name" value="AAA_assoc"/>
    <property type="match status" value="1"/>
</dbReference>
<gene>
    <name evidence="10" type="ORF">GQ55_3G487400</name>
</gene>
<dbReference type="InterPro" id="IPR025753">
    <property type="entry name" value="AAA_N_dom"/>
</dbReference>
<evidence type="ECO:0000259" key="9">
    <source>
        <dbReference type="SMART" id="SM00382"/>
    </source>
</evidence>
<sequence length="577" mass="64986">MLTFSFCLRILTRFPPPNYIYIYLVHRDDFASINLTSPTSVMIMGLEMVGGDADVPAYDSGFGYGWAGVWSTLASLLFLWSMVQDHLPFQLEDHLAALARRVLAAVSPYVTITIDEHAADSFARSEAYRAAEAYLSATCAGRAARLRADLPDGSDRVSLAVDDHVEVVDGFRGARLCWRKTKTLRRTNVIAWNPREEERRAYRLTFHRRHRALVEAAYLPHVLAEGRAVTVRNRQRRLFTNNTSGDWGGGEDGPRVWSHVKLEHPSTFATLAMDPARKQEIVDDLEMFRDGKEYYASVGKAWKRGYLLFGPPGTGKSTMIAAMANFLDYDVYDLELTAVKSNTELRRLFIETTGKSIIVIEDIDCSIDLTGKRKKSNKNDKKKKKNMPWDNDEEDKDGKVTLSGLLNFIDGLWSACGGERIIIFTTNHKEKLDPALIRRGRMDMHIEMSYCCFEGFKVLANNYLGVAEHELFGEIRRLLEETDMSPADVAENLMPRSKKKDVDACLGKLVKALKEASREAALAAKPLPLNKDEDKDEEGTDEDEDDDNSSITSSGHDSDSDDEEEKTTKKREAKKKG</sequence>
<proteinExistence type="inferred from homology"/>
<evidence type="ECO:0000256" key="4">
    <source>
        <dbReference type="ARBA" id="ARBA00022840"/>
    </source>
</evidence>
<evidence type="ECO:0000256" key="8">
    <source>
        <dbReference type="SAM" id="MobiDB-lite"/>
    </source>
</evidence>
<dbReference type="Pfam" id="PF25568">
    <property type="entry name" value="AAA_lid_At3g28540"/>
    <property type="match status" value="1"/>
</dbReference>
<dbReference type="SMART" id="SM00382">
    <property type="entry name" value="AAA"/>
    <property type="match status" value="1"/>
</dbReference>
<dbReference type="Pfam" id="PF00004">
    <property type="entry name" value="AAA"/>
    <property type="match status" value="1"/>
</dbReference>
<comment type="cofactor">
    <cofactor evidence="1">
        <name>Mg(2+)</name>
        <dbReference type="ChEBI" id="CHEBI:18420"/>
    </cofactor>
</comment>
<protein>
    <recommendedName>
        <fullName evidence="9">AAA+ ATPase domain-containing protein</fullName>
    </recommendedName>
</protein>
<dbReference type="InterPro" id="IPR003960">
    <property type="entry name" value="ATPase_AAA_CS"/>
</dbReference>
<dbReference type="AlphaFoldDB" id="A0A2T7EJV0"/>
<dbReference type="OrthoDB" id="10251412at2759"/>
<dbReference type="PROSITE" id="PS00674">
    <property type="entry name" value="AAA"/>
    <property type="match status" value="1"/>
</dbReference>
<dbReference type="GO" id="GO:0005524">
    <property type="term" value="F:ATP binding"/>
    <property type="evidence" value="ECO:0007669"/>
    <property type="project" value="UniProtKB-KW"/>
</dbReference>
<dbReference type="STRING" id="1504633.A0A2T7EJV0"/>
<dbReference type="EMBL" id="CM009751">
    <property type="protein sequence ID" value="PUZ68090.1"/>
    <property type="molecule type" value="Genomic_DNA"/>
</dbReference>
<organism evidence="10 11">
    <name type="scientific">Panicum hallii var. hallii</name>
    <dbReference type="NCBI Taxonomy" id="1504633"/>
    <lineage>
        <taxon>Eukaryota</taxon>
        <taxon>Viridiplantae</taxon>
        <taxon>Streptophyta</taxon>
        <taxon>Embryophyta</taxon>
        <taxon>Tracheophyta</taxon>
        <taxon>Spermatophyta</taxon>
        <taxon>Magnoliopsida</taxon>
        <taxon>Liliopsida</taxon>
        <taxon>Poales</taxon>
        <taxon>Poaceae</taxon>
        <taxon>PACMAD clade</taxon>
        <taxon>Panicoideae</taxon>
        <taxon>Panicodae</taxon>
        <taxon>Paniceae</taxon>
        <taxon>Panicinae</taxon>
        <taxon>Panicum</taxon>
        <taxon>Panicum sect. Panicum</taxon>
    </lineage>
</organism>
<evidence type="ECO:0000256" key="7">
    <source>
        <dbReference type="RuleBase" id="RU003651"/>
    </source>
</evidence>
<dbReference type="InterPro" id="IPR027417">
    <property type="entry name" value="P-loop_NTPase"/>
</dbReference>
<keyword evidence="11" id="KW-1185">Reference proteome</keyword>
<evidence type="ECO:0000313" key="10">
    <source>
        <dbReference type="EMBL" id="PUZ68090.1"/>
    </source>
</evidence>
<feature type="domain" description="AAA+ ATPase" evidence="9">
    <location>
        <begin position="302"/>
        <end position="452"/>
    </location>
</feature>
<dbReference type="CDD" id="cd19510">
    <property type="entry name" value="RecA-like_BCS1"/>
    <property type="match status" value="1"/>
</dbReference>
<dbReference type="Gramene" id="PUZ68090">
    <property type="protein sequence ID" value="PUZ68090"/>
    <property type="gene ID" value="GQ55_3G487400"/>
</dbReference>
<accession>A0A2T7EJV0</accession>
<reference evidence="10 11" key="1">
    <citation type="submission" date="2018-04" db="EMBL/GenBank/DDBJ databases">
        <title>WGS assembly of Panicum hallii var. hallii HAL2.</title>
        <authorList>
            <person name="Lovell J."/>
            <person name="Jenkins J."/>
            <person name="Lowry D."/>
            <person name="Mamidi S."/>
            <person name="Sreedasyam A."/>
            <person name="Weng X."/>
            <person name="Barry K."/>
            <person name="Bonette J."/>
            <person name="Campitelli B."/>
            <person name="Daum C."/>
            <person name="Gordon S."/>
            <person name="Gould B."/>
            <person name="Lipzen A."/>
            <person name="MacQueen A."/>
            <person name="Palacio-Mejia J."/>
            <person name="Plott C."/>
            <person name="Shakirov E."/>
            <person name="Shu S."/>
            <person name="Yoshinaga Y."/>
            <person name="Zane M."/>
            <person name="Rokhsar D."/>
            <person name="Grimwood J."/>
            <person name="Schmutz J."/>
            <person name="Juenger T."/>
        </authorList>
    </citation>
    <scope>NUCLEOTIDE SEQUENCE [LARGE SCALE GENOMIC DNA]</scope>
    <source>
        <strain evidence="11">cv. HAL2</strain>
    </source>
</reference>
<evidence type="ECO:0000256" key="3">
    <source>
        <dbReference type="ARBA" id="ARBA00022741"/>
    </source>
</evidence>